<keyword evidence="2" id="KW-0396">Initiation factor</keyword>
<keyword evidence="1" id="KW-0472">Membrane</keyword>
<accession>A0A5N5FXI7</accession>
<dbReference type="GO" id="GO:0003743">
    <property type="term" value="F:translation initiation factor activity"/>
    <property type="evidence" value="ECO:0007669"/>
    <property type="project" value="UniProtKB-KW"/>
</dbReference>
<comment type="caution">
    <text evidence="2">The sequence shown here is derived from an EMBL/GenBank/DDBJ whole genome shotgun (WGS) entry which is preliminary data.</text>
</comment>
<evidence type="ECO:0000256" key="1">
    <source>
        <dbReference type="SAM" id="Phobius"/>
    </source>
</evidence>
<evidence type="ECO:0000313" key="2">
    <source>
        <dbReference type="EMBL" id="KAB2607793.1"/>
    </source>
</evidence>
<protein>
    <submittedName>
        <fullName evidence="2">Transcription initiation factor TFIID subunit 12-like</fullName>
    </submittedName>
</protein>
<sequence length="119" mass="13206">MSYVEFMCRVPMLAPARMFSTLPHSPLCQPLAAVLLGTCSELPPGDWPLLLGCRLPLPYSCAQETSMKEMIGRVGELAGWQFLGPLVEKTMDASRMFFGFGLLGSFFVYVVFSFRLGPF</sequence>
<reference evidence="3" key="2">
    <citation type="submission" date="2019-10" db="EMBL/GenBank/DDBJ databases">
        <title>A de novo genome assembly of a pear dwarfing rootstock.</title>
        <authorList>
            <person name="Wang F."/>
            <person name="Wang J."/>
            <person name="Li S."/>
            <person name="Zhang Y."/>
            <person name="Fang M."/>
            <person name="Ma L."/>
            <person name="Zhao Y."/>
            <person name="Jiang S."/>
        </authorList>
    </citation>
    <scope>NUCLEOTIDE SEQUENCE [LARGE SCALE GENOMIC DNA]</scope>
</reference>
<name>A0A5N5FXI7_9ROSA</name>
<dbReference type="AlphaFoldDB" id="A0A5N5FXI7"/>
<reference evidence="2 3" key="3">
    <citation type="submission" date="2019-11" db="EMBL/GenBank/DDBJ databases">
        <title>A de novo genome assembly of a pear dwarfing rootstock.</title>
        <authorList>
            <person name="Wang F."/>
            <person name="Wang J."/>
            <person name="Li S."/>
            <person name="Zhang Y."/>
            <person name="Fang M."/>
            <person name="Ma L."/>
            <person name="Zhao Y."/>
            <person name="Jiang S."/>
        </authorList>
    </citation>
    <scope>NUCLEOTIDE SEQUENCE [LARGE SCALE GENOMIC DNA]</scope>
    <source>
        <strain evidence="2">S2</strain>
        <tissue evidence="2">Leaf</tissue>
    </source>
</reference>
<keyword evidence="1" id="KW-1133">Transmembrane helix</keyword>
<reference evidence="2 3" key="1">
    <citation type="submission" date="2019-09" db="EMBL/GenBank/DDBJ databases">
        <authorList>
            <person name="Ou C."/>
        </authorList>
    </citation>
    <scope>NUCLEOTIDE SEQUENCE [LARGE SCALE GENOMIC DNA]</scope>
    <source>
        <strain evidence="2">S2</strain>
        <tissue evidence="2">Leaf</tissue>
    </source>
</reference>
<keyword evidence="1" id="KW-0812">Transmembrane</keyword>
<dbReference type="Proteomes" id="UP000327157">
    <property type="component" value="Chromosome 14"/>
</dbReference>
<evidence type="ECO:0000313" key="3">
    <source>
        <dbReference type="Proteomes" id="UP000327157"/>
    </source>
</evidence>
<dbReference type="EMBL" id="SMOL01000553">
    <property type="protein sequence ID" value="KAB2607793.1"/>
    <property type="molecule type" value="Genomic_DNA"/>
</dbReference>
<feature type="transmembrane region" description="Helical" evidence="1">
    <location>
        <begin position="96"/>
        <end position="116"/>
    </location>
</feature>
<organism evidence="2 3">
    <name type="scientific">Pyrus ussuriensis x Pyrus communis</name>
    <dbReference type="NCBI Taxonomy" id="2448454"/>
    <lineage>
        <taxon>Eukaryota</taxon>
        <taxon>Viridiplantae</taxon>
        <taxon>Streptophyta</taxon>
        <taxon>Embryophyta</taxon>
        <taxon>Tracheophyta</taxon>
        <taxon>Spermatophyta</taxon>
        <taxon>Magnoliopsida</taxon>
        <taxon>eudicotyledons</taxon>
        <taxon>Gunneridae</taxon>
        <taxon>Pentapetalae</taxon>
        <taxon>rosids</taxon>
        <taxon>fabids</taxon>
        <taxon>Rosales</taxon>
        <taxon>Rosaceae</taxon>
        <taxon>Amygdaloideae</taxon>
        <taxon>Maleae</taxon>
        <taxon>Pyrus</taxon>
    </lineage>
</organism>
<gene>
    <name evidence="2" type="ORF">D8674_010961</name>
</gene>
<keyword evidence="2" id="KW-0648">Protein biosynthesis</keyword>
<proteinExistence type="predicted"/>
<keyword evidence="3" id="KW-1185">Reference proteome</keyword>